<keyword evidence="2" id="KW-0378">Hydrolase</keyword>
<keyword evidence="5" id="KW-1185">Reference proteome</keyword>
<dbReference type="PANTHER" id="PTHR20371">
    <property type="entry name" value="ENOLASE-PHOSPHATASE E1"/>
    <property type="match status" value="1"/>
</dbReference>
<dbReference type="GO" id="GO:0000287">
    <property type="term" value="F:magnesium ion binding"/>
    <property type="evidence" value="ECO:0007669"/>
    <property type="project" value="InterPro"/>
</dbReference>
<dbReference type="InterPro" id="IPR023943">
    <property type="entry name" value="Enolase-ppase_E1"/>
</dbReference>
<dbReference type="AlphaFoldDB" id="A0A8K0TA14"/>
<dbReference type="Pfam" id="PF00702">
    <property type="entry name" value="Hydrolase"/>
    <property type="match status" value="1"/>
</dbReference>
<evidence type="ECO:0000256" key="2">
    <source>
        <dbReference type="ARBA" id="ARBA00022801"/>
    </source>
</evidence>
<evidence type="ECO:0000256" key="3">
    <source>
        <dbReference type="ARBA" id="ARBA00023167"/>
    </source>
</evidence>
<comment type="caution">
    <text evidence="4">The sequence shown here is derived from an EMBL/GenBank/DDBJ whole genome shotgun (WGS) entry which is preliminary data.</text>
</comment>
<dbReference type="SFLD" id="SFLDG01133">
    <property type="entry name" value="C1.5.4:_Enolase-phosphatase_Li"/>
    <property type="match status" value="1"/>
</dbReference>
<dbReference type="SUPFAM" id="SSF56784">
    <property type="entry name" value="HAD-like"/>
    <property type="match status" value="1"/>
</dbReference>
<keyword evidence="3" id="KW-0486">Methionine biosynthesis</keyword>
<organism evidence="4 5">
    <name type="scientific">Plectosphaerella cucumerina</name>
    <dbReference type="NCBI Taxonomy" id="40658"/>
    <lineage>
        <taxon>Eukaryota</taxon>
        <taxon>Fungi</taxon>
        <taxon>Dikarya</taxon>
        <taxon>Ascomycota</taxon>
        <taxon>Pezizomycotina</taxon>
        <taxon>Sordariomycetes</taxon>
        <taxon>Hypocreomycetidae</taxon>
        <taxon>Glomerellales</taxon>
        <taxon>Plectosphaerellaceae</taxon>
        <taxon>Plectosphaerella</taxon>
    </lineage>
</organism>
<dbReference type="PANTHER" id="PTHR20371:SF1">
    <property type="entry name" value="ENOLASE-PHOSPHATASE E1"/>
    <property type="match status" value="1"/>
</dbReference>
<dbReference type="OrthoDB" id="272500at2759"/>
<dbReference type="SFLD" id="SFLDG01129">
    <property type="entry name" value="C1.5:_HAD__Beta-PGM__Phosphata"/>
    <property type="match status" value="1"/>
</dbReference>
<dbReference type="InterPro" id="IPR006439">
    <property type="entry name" value="HAD-SF_hydro_IA"/>
</dbReference>
<evidence type="ECO:0000313" key="4">
    <source>
        <dbReference type="EMBL" id="KAH7349522.1"/>
    </source>
</evidence>
<dbReference type="Gene3D" id="1.10.720.60">
    <property type="match status" value="1"/>
</dbReference>
<proteinExistence type="predicted"/>
<keyword evidence="1" id="KW-0028">Amino-acid biosynthesis</keyword>
<dbReference type="EMBL" id="JAGPXD010000006">
    <property type="protein sequence ID" value="KAH7349522.1"/>
    <property type="molecule type" value="Genomic_DNA"/>
</dbReference>
<reference evidence="4" key="1">
    <citation type="journal article" date="2021" name="Nat. Commun.">
        <title>Genetic determinants of endophytism in the Arabidopsis root mycobiome.</title>
        <authorList>
            <person name="Mesny F."/>
            <person name="Miyauchi S."/>
            <person name="Thiergart T."/>
            <person name="Pickel B."/>
            <person name="Atanasova L."/>
            <person name="Karlsson M."/>
            <person name="Huettel B."/>
            <person name="Barry K.W."/>
            <person name="Haridas S."/>
            <person name="Chen C."/>
            <person name="Bauer D."/>
            <person name="Andreopoulos W."/>
            <person name="Pangilinan J."/>
            <person name="LaButti K."/>
            <person name="Riley R."/>
            <person name="Lipzen A."/>
            <person name="Clum A."/>
            <person name="Drula E."/>
            <person name="Henrissat B."/>
            <person name="Kohler A."/>
            <person name="Grigoriev I.V."/>
            <person name="Martin F.M."/>
            <person name="Hacquard S."/>
        </authorList>
    </citation>
    <scope>NUCLEOTIDE SEQUENCE</scope>
    <source>
        <strain evidence="4">MPI-CAGE-AT-0016</strain>
    </source>
</reference>
<dbReference type="Gene3D" id="3.40.50.1000">
    <property type="entry name" value="HAD superfamily/HAD-like"/>
    <property type="match status" value="1"/>
</dbReference>
<dbReference type="GO" id="GO:0043874">
    <property type="term" value="F:acireductone synthase activity"/>
    <property type="evidence" value="ECO:0007669"/>
    <property type="project" value="InterPro"/>
</dbReference>
<dbReference type="NCBIfam" id="TIGR01549">
    <property type="entry name" value="HAD-SF-IA-v1"/>
    <property type="match status" value="1"/>
</dbReference>
<accession>A0A8K0TA14</accession>
<dbReference type="CDD" id="cd01629">
    <property type="entry name" value="HAD_EP"/>
    <property type="match status" value="1"/>
</dbReference>
<dbReference type="InterPro" id="IPR023214">
    <property type="entry name" value="HAD_sf"/>
</dbReference>
<sequence length="239" mass="25979">MAKALDGIRVVLLDIEGTVCPISFVKDVLYPYSLAALPSALDKHWDSPDFAPYRNAFPEPAASSRAEFEACFADLVRSDVKVAHLKALQGFLWRAGYESGEVRAPLFADVAPAMASWVSSGLKVMIYSSGSVPAQKLFFRYTDAQPSDQSPLISDWFDTVNAGPKVEAGSYQKIQSCHAEFEPHQWLFLSDNLNEVQAARDAGMQSLPVVRPGNAALPVDHPLAEETVSDFGELTIGSA</sequence>
<evidence type="ECO:0000313" key="5">
    <source>
        <dbReference type="Proteomes" id="UP000813385"/>
    </source>
</evidence>
<dbReference type="GO" id="GO:0019509">
    <property type="term" value="P:L-methionine salvage from methylthioadenosine"/>
    <property type="evidence" value="ECO:0007669"/>
    <property type="project" value="InterPro"/>
</dbReference>
<name>A0A8K0TA14_9PEZI</name>
<protein>
    <submittedName>
        <fullName evidence="4">2,3-diketo-5-methylthio-1-phosphopentane phosphatase</fullName>
    </submittedName>
</protein>
<dbReference type="Proteomes" id="UP000813385">
    <property type="component" value="Unassembled WGS sequence"/>
</dbReference>
<dbReference type="NCBIfam" id="TIGR01691">
    <property type="entry name" value="enolase-ppase"/>
    <property type="match status" value="1"/>
</dbReference>
<dbReference type="SFLD" id="SFLDS00003">
    <property type="entry name" value="Haloacid_Dehalogenase"/>
    <property type="match status" value="1"/>
</dbReference>
<gene>
    <name evidence="4" type="ORF">B0T11DRAFT_131953</name>
</gene>
<evidence type="ECO:0000256" key="1">
    <source>
        <dbReference type="ARBA" id="ARBA00022605"/>
    </source>
</evidence>
<dbReference type="InterPro" id="IPR036412">
    <property type="entry name" value="HAD-like_sf"/>
</dbReference>